<protein>
    <recommendedName>
        <fullName evidence="8">HSF-type DNA-binding domain-containing protein</fullName>
    </recommendedName>
</protein>
<dbReference type="InterPro" id="IPR036390">
    <property type="entry name" value="WH_DNA-bd_sf"/>
</dbReference>
<dbReference type="PANTHER" id="PTHR10015">
    <property type="entry name" value="HEAT SHOCK TRANSCRIPTION FACTOR"/>
    <property type="match status" value="1"/>
</dbReference>
<keyword evidence="2" id="KW-0805">Transcription regulation</keyword>
<keyword evidence="4" id="KW-0804">Transcription</keyword>
<keyword evidence="5" id="KW-0539">Nucleus</keyword>
<sequence>MKGTCNAAIFLKKTYDMIDTAAHGVAGWCADGKSFVITDPKAFASLVLPKYFKHNNFSSFVRQLNFYGFRKSKKEVLLVAMETDDAKNSWEFYHELFIRGKPHLMAKIKRKTNYSDCDPLPDRDEVDDLRQQVVELQTQVAALTGNISHLTSMVEAIYKDNRGAKRSFDETTTMHHARVEPIPLKQQKRVTKQDLLLEFEYLEMLPTQYESSYHHHHHNNNNNNNNKISDYRVSPQSTDDMLYECLLMKP</sequence>
<evidence type="ECO:0000313" key="9">
    <source>
        <dbReference type="EMBL" id="KDO33528.1"/>
    </source>
</evidence>
<name>A0A067CSM1_SAPPC</name>
<dbReference type="STRING" id="695850.A0A067CSM1"/>
<comment type="subcellular location">
    <subcellularLocation>
        <location evidence="1">Nucleus</location>
    </subcellularLocation>
</comment>
<dbReference type="FunFam" id="1.10.10.10:FF:000027">
    <property type="entry name" value="Heat shock transcription factor 1"/>
    <property type="match status" value="1"/>
</dbReference>
<reference evidence="9 10" key="1">
    <citation type="journal article" date="2013" name="PLoS Genet.">
        <title>Distinctive expansion of potential virulence genes in the genome of the oomycete fish pathogen Saprolegnia parasitica.</title>
        <authorList>
            <person name="Jiang R.H."/>
            <person name="de Bruijn I."/>
            <person name="Haas B.J."/>
            <person name="Belmonte R."/>
            <person name="Lobach L."/>
            <person name="Christie J."/>
            <person name="van den Ackerveken G."/>
            <person name="Bottin A."/>
            <person name="Bulone V."/>
            <person name="Diaz-Moreno S.M."/>
            <person name="Dumas B."/>
            <person name="Fan L."/>
            <person name="Gaulin E."/>
            <person name="Govers F."/>
            <person name="Grenville-Briggs L.J."/>
            <person name="Horner N.R."/>
            <person name="Levin J.Z."/>
            <person name="Mammella M."/>
            <person name="Meijer H.J."/>
            <person name="Morris P."/>
            <person name="Nusbaum C."/>
            <person name="Oome S."/>
            <person name="Phillips A.J."/>
            <person name="van Rooyen D."/>
            <person name="Rzeszutek E."/>
            <person name="Saraiva M."/>
            <person name="Secombes C.J."/>
            <person name="Seidl M.F."/>
            <person name="Snel B."/>
            <person name="Stassen J.H."/>
            <person name="Sykes S."/>
            <person name="Tripathy S."/>
            <person name="van den Berg H."/>
            <person name="Vega-Arreguin J.C."/>
            <person name="Wawra S."/>
            <person name="Young S.K."/>
            <person name="Zeng Q."/>
            <person name="Dieguez-Uribeondo J."/>
            <person name="Russ C."/>
            <person name="Tyler B.M."/>
            <person name="van West P."/>
        </authorList>
    </citation>
    <scope>NUCLEOTIDE SEQUENCE [LARGE SCALE GENOMIC DNA]</scope>
    <source>
        <strain evidence="9 10">CBS 223.65</strain>
    </source>
</reference>
<evidence type="ECO:0000256" key="1">
    <source>
        <dbReference type="ARBA" id="ARBA00004123"/>
    </source>
</evidence>
<dbReference type="GO" id="GO:0005634">
    <property type="term" value="C:nucleus"/>
    <property type="evidence" value="ECO:0007669"/>
    <property type="project" value="UniProtKB-SubCell"/>
</dbReference>
<dbReference type="Proteomes" id="UP000030745">
    <property type="component" value="Unassembled WGS sequence"/>
</dbReference>
<organism evidence="9 10">
    <name type="scientific">Saprolegnia parasitica (strain CBS 223.65)</name>
    <dbReference type="NCBI Taxonomy" id="695850"/>
    <lineage>
        <taxon>Eukaryota</taxon>
        <taxon>Sar</taxon>
        <taxon>Stramenopiles</taxon>
        <taxon>Oomycota</taxon>
        <taxon>Saprolegniomycetes</taxon>
        <taxon>Saprolegniales</taxon>
        <taxon>Saprolegniaceae</taxon>
        <taxon>Saprolegnia</taxon>
    </lineage>
</organism>
<dbReference type="VEuPathDB" id="FungiDB:SPRG_01593"/>
<keyword evidence="10" id="KW-1185">Reference proteome</keyword>
<evidence type="ECO:0000256" key="7">
    <source>
        <dbReference type="SAM" id="MobiDB-lite"/>
    </source>
</evidence>
<dbReference type="Gene3D" id="1.10.10.10">
    <property type="entry name" value="Winged helix-like DNA-binding domain superfamily/Winged helix DNA-binding domain"/>
    <property type="match status" value="1"/>
</dbReference>
<dbReference type="GO" id="GO:0043565">
    <property type="term" value="F:sequence-specific DNA binding"/>
    <property type="evidence" value="ECO:0007669"/>
    <property type="project" value="InterPro"/>
</dbReference>
<feature type="domain" description="HSF-type DNA-binding" evidence="8">
    <location>
        <begin position="6"/>
        <end position="111"/>
    </location>
</feature>
<accession>A0A067CSM1</accession>
<dbReference type="RefSeq" id="XP_012195352.1">
    <property type="nucleotide sequence ID" value="XM_012339962.1"/>
</dbReference>
<dbReference type="AlphaFoldDB" id="A0A067CSM1"/>
<keyword evidence="3" id="KW-0238">DNA-binding</keyword>
<evidence type="ECO:0000313" key="10">
    <source>
        <dbReference type="Proteomes" id="UP000030745"/>
    </source>
</evidence>
<dbReference type="OrthoDB" id="60033at2759"/>
<dbReference type="InterPro" id="IPR000232">
    <property type="entry name" value="HSF_DNA-bd"/>
</dbReference>
<comment type="similarity">
    <text evidence="6">Belongs to the HSF family.</text>
</comment>
<dbReference type="PRINTS" id="PR00056">
    <property type="entry name" value="HSFDOMAIN"/>
</dbReference>
<dbReference type="EMBL" id="KK583192">
    <property type="protein sequence ID" value="KDO33528.1"/>
    <property type="molecule type" value="Genomic_DNA"/>
</dbReference>
<feature type="region of interest" description="Disordered" evidence="7">
    <location>
        <begin position="212"/>
        <end position="233"/>
    </location>
</feature>
<dbReference type="SUPFAM" id="SSF46785">
    <property type="entry name" value="Winged helix' DNA-binding domain"/>
    <property type="match status" value="1"/>
</dbReference>
<evidence type="ECO:0000259" key="8">
    <source>
        <dbReference type="SMART" id="SM00415"/>
    </source>
</evidence>
<dbReference type="Pfam" id="PF00447">
    <property type="entry name" value="HSF_DNA-bind"/>
    <property type="match status" value="1"/>
</dbReference>
<evidence type="ECO:0000256" key="6">
    <source>
        <dbReference type="RuleBase" id="RU004020"/>
    </source>
</evidence>
<dbReference type="OMA" id="HMLSFFA"/>
<evidence type="ECO:0000256" key="5">
    <source>
        <dbReference type="ARBA" id="ARBA00023242"/>
    </source>
</evidence>
<evidence type="ECO:0000256" key="3">
    <source>
        <dbReference type="ARBA" id="ARBA00023125"/>
    </source>
</evidence>
<proteinExistence type="inferred from homology"/>
<evidence type="ECO:0000256" key="4">
    <source>
        <dbReference type="ARBA" id="ARBA00023163"/>
    </source>
</evidence>
<gene>
    <name evidence="9" type="ORF">SPRG_01593</name>
</gene>
<dbReference type="InterPro" id="IPR036388">
    <property type="entry name" value="WH-like_DNA-bd_sf"/>
</dbReference>
<dbReference type="PANTHER" id="PTHR10015:SF206">
    <property type="entry name" value="HSF-TYPE DNA-BINDING DOMAIN-CONTAINING PROTEIN"/>
    <property type="match status" value="1"/>
</dbReference>
<dbReference type="SMART" id="SM00415">
    <property type="entry name" value="HSF"/>
    <property type="match status" value="1"/>
</dbReference>
<evidence type="ECO:0000256" key="2">
    <source>
        <dbReference type="ARBA" id="ARBA00023015"/>
    </source>
</evidence>
<dbReference type="KEGG" id="spar:SPRG_01593"/>
<dbReference type="GeneID" id="24124175"/>
<dbReference type="GO" id="GO:0003700">
    <property type="term" value="F:DNA-binding transcription factor activity"/>
    <property type="evidence" value="ECO:0007669"/>
    <property type="project" value="InterPro"/>
</dbReference>